<dbReference type="InterPro" id="IPR008727">
    <property type="entry name" value="PAAR_motif"/>
</dbReference>
<organism evidence="1 2">
    <name type="scientific">Paraburkholderia steynii</name>
    <dbReference type="NCBI Taxonomy" id="1245441"/>
    <lineage>
        <taxon>Bacteria</taxon>
        <taxon>Pseudomonadati</taxon>
        <taxon>Pseudomonadota</taxon>
        <taxon>Betaproteobacteria</taxon>
        <taxon>Burkholderiales</taxon>
        <taxon>Burkholderiaceae</taxon>
        <taxon>Paraburkholderia</taxon>
    </lineage>
</organism>
<keyword evidence="2" id="KW-1185">Reference proteome</keyword>
<protein>
    <submittedName>
        <fullName evidence="1">Zn-binding Pro-Ala-Ala-Arg (PAAR) domain-containing protein, incolved in TypeVI secretion</fullName>
    </submittedName>
</protein>
<proteinExistence type="predicted"/>
<comment type="caution">
    <text evidence="1">The sequence shown here is derived from an EMBL/GenBank/DDBJ whole genome shotgun (WGS) entry which is preliminary data.</text>
</comment>
<evidence type="ECO:0000313" key="2">
    <source>
        <dbReference type="Proteomes" id="UP000198900"/>
    </source>
</evidence>
<dbReference type="EMBL" id="FNDI01000012">
    <property type="protein sequence ID" value="SDI13330.1"/>
    <property type="molecule type" value="Genomic_DNA"/>
</dbReference>
<name>A0A7Z7B8F5_9BURK</name>
<dbReference type="Pfam" id="PF05488">
    <property type="entry name" value="PAAR_motif"/>
    <property type="match status" value="1"/>
</dbReference>
<dbReference type="AlphaFoldDB" id="A0A7Z7B8F5"/>
<evidence type="ECO:0000313" key="1">
    <source>
        <dbReference type="EMBL" id="SDI13330.1"/>
    </source>
</evidence>
<dbReference type="RefSeq" id="WP_091781182.1">
    <property type="nucleotide sequence ID" value="NZ_FNDI01000012.1"/>
</dbReference>
<sequence>MVRRYDILRGDKTTAGGVVEGGDANDKVDGRDQAYENDPVWCPVCKTMGRIVCVGPRRSMTAPDGREGALSDDLCVCLCNPSPLLIPSQYTSYVDV</sequence>
<dbReference type="Proteomes" id="UP000198900">
    <property type="component" value="Unassembled WGS sequence"/>
</dbReference>
<reference evidence="1" key="1">
    <citation type="submission" date="2016-10" db="EMBL/GenBank/DDBJ databases">
        <authorList>
            <person name="Varghese N."/>
            <person name="Submissions S."/>
        </authorList>
    </citation>
    <scope>NUCLEOTIDE SEQUENCE [LARGE SCALE GENOMIC DNA]</scope>
    <source>
        <strain evidence="1">YR281</strain>
    </source>
</reference>
<gene>
    <name evidence="1" type="ORF">SAMN04487926_112157</name>
</gene>
<dbReference type="CDD" id="cd14744">
    <property type="entry name" value="PAAR_CT_2"/>
    <property type="match status" value="1"/>
</dbReference>
<accession>A0A7Z7B8F5</accession>